<keyword evidence="6" id="KW-0418">Kinase</keyword>
<dbReference type="Gene3D" id="1.10.287.130">
    <property type="match status" value="1"/>
</dbReference>
<dbReference type="SUPFAM" id="SSF55874">
    <property type="entry name" value="ATPase domain of HSP90 chaperone/DNA topoisomerase II/histidine kinase"/>
    <property type="match status" value="1"/>
</dbReference>
<dbReference type="PRINTS" id="PR00344">
    <property type="entry name" value="BCTRLSENSOR"/>
</dbReference>
<reference evidence="11 12" key="1">
    <citation type="submission" date="2016-11" db="EMBL/GenBank/DDBJ databases">
        <authorList>
            <person name="Jaros S."/>
            <person name="Januszkiewicz K."/>
            <person name="Wedrychowicz H."/>
        </authorList>
    </citation>
    <scope>NUCLEOTIDE SEQUENCE [LARGE SCALE GENOMIC DNA]</scope>
    <source>
        <strain evidence="11 12">DSM 9705</strain>
    </source>
</reference>
<dbReference type="InterPro" id="IPR036890">
    <property type="entry name" value="HATPase_C_sf"/>
</dbReference>
<dbReference type="NCBIfam" id="TIGR00229">
    <property type="entry name" value="sensory_box"/>
    <property type="match status" value="2"/>
</dbReference>
<dbReference type="Pfam" id="PF13188">
    <property type="entry name" value="PAS_8"/>
    <property type="match status" value="1"/>
</dbReference>
<evidence type="ECO:0000256" key="1">
    <source>
        <dbReference type="ARBA" id="ARBA00000085"/>
    </source>
</evidence>
<dbReference type="GO" id="GO:0006355">
    <property type="term" value="P:regulation of DNA-templated transcription"/>
    <property type="evidence" value="ECO:0007669"/>
    <property type="project" value="InterPro"/>
</dbReference>
<dbReference type="Pfam" id="PF02518">
    <property type="entry name" value="HATPase_c"/>
    <property type="match status" value="1"/>
</dbReference>
<dbReference type="OrthoDB" id="9805967at2"/>
<name>A0A1M5YGZ0_9BACT</name>
<gene>
    <name evidence="11" type="ORF">SAMN02745124_04012</name>
</gene>
<dbReference type="SMART" id="SM00091">
    <property type="entry name" value="PAS"/>
    <property type="match status" value="2"/>
</dbReference>
<dbReference type="RefSeq" id="WP_073378952.1">
    <property type="nucleotide sequence ID" value="NZ_FQXS01000037.1"/>
</dbReference>
<evidence type="ECO:0000256" key="2">
    <source>
        <dbReference type="ARBA" id="ARBA00012438"/>
    </source>
</evidence>
<dbReference type="GO" id="GO:0000155">
    <property type="term" value="F:phosphorelay sensor kinase activity"/>
    <property type="evidence" value="ECO:0007669"/>
    <property type="project" value="InterPro"/>
</dbReference>
<dbReference type="STRING" id="1121409.SAMN02745124_04012"/>
<dbReference type="GO" id="GO:0005524">
    <property type="term" value="F:ATP binding"/>
    <property type="evidence" value="ECO:0007669"/>
    <property type="project" value="UniProtKB-KW"/>
</dbReference>
<evidence type="ECO:0000256" key="7">
    <source>
        <dbReference type="ARBA" id="ARBA00022840"/>
    </source>
</evidence>
<dbReference type="InterPro" id="IPR003661">
    <property type="entry name" value="HisK_dim/P_dom"/>
</dbReference>
<dbReference type="CDD" id="cd00130">
    <property type="entry name" value="PAS"/>
    <property type="match status" value="1"/>
</dbReference>
<dbReference type="Pfam" id="PF00512">
    <property type="entry name" value="HisKA"/>
    <property type="match status" value="1"/>
</dbReference>
<dbReference type="SUPFAM" id="SSF55785">
    <property type="entry name" value="PYP-like sensor domain (PAS domain)"/>
    <property type="match status" value="2"/>
</dbReference>
<dbReference type="AlphaFoldDB" id="A0A1M5YGZ0"/>
<evidence type="ECO:0000256" key="8">
    <source>
        <dbReference type="ARBA" id="ARBA00023012"/>
    </source>
</evidence>
<protein>
    <recommendedName>
        <fullName evidence="2">histidine kinase</fullName>
        <ecNumber evidence="2">2.7.13.3</ecNumber>
    </recommendedName>
</protein>
<dbReference type="InterPro" id="IPR004358">
    <property type="entry name" value="Sig_transdc_His_kin-like_C"/>
</dbReference>
<dbReference type="PANTHER" id="PTHR43065">
    <property type="entry name" value="SENSOR HISTIDINE KINASE"/>
    <property type="match status" value="1"/>
</dbReference>
<dbReference type="InterPro" id="IPR003594">
    <property type="entry name" value="HATPase_dom"/>
</dbReference>
<dbReference type="Gene3D" id="3.30.450.20">
    <property type="entry name" value="PAS domain"/>
    <property type="match status" value="2"/>
</dbReference>
<keyword evidence="5" id="KW-0547">Nucleotide-binding</keyword>
<dbReference type="SUPFAM" id="SSF47384">
    <property type="entry name" value="Homodimeric domain of signal transducing histidine kinase"/>
    <property type="match status" value="1"/>
</dbReference>
<evidence type="ECO:0000313" key="11">
    <source>
        <dbReference type="EMBL" id="SHI11232.1"/>
    </source>
</evidence>
<dbReference type="Proteomes" id="UP000184139">
    <property type="component" value="Unassembled WGS sequence"/>
</dbReference>
<dbReference type="PROSITE" id="PS50112">
    <property type="entry name" value="PAS"/>
    <property type="match status" value="1"/>
</dbReference>
<evidence type="ECO:0000256" key="5">
    <source>
        <dbReference type="ARBA" id="ARBA00022741"/>
    </source>
</evidence>
<dbReference type="Pfam" id="PF00989">
    <property type="entry name" value="PAS"/>
    <property type="match status" value="1"/>
</dbReference>
<comment type="catalytic activity">
    <reaction evidence="1">
        <text>ATP + protein L-histidine = ADP + protein N-phospho-L-histidine.</text>
        <dbReference type="EC" id="2.7.13.3"/>
    </reaction>
</comment>
<dbReference type="InterPro" id="IPR013767">
    <property type="entry name" value="PAS_fold"/>
</dbReference>
<evidence type="ECO:0000259" key="9">
    <source>
        <dbReference type="PROSITE" id="PS50109"/>
    </source>
</evidence>
<dbReference type="SMART" id="SM00387">
    <property type="entry name" value="HATPase_c"/>
    <property type="match status" value="1"/>
</dbReference>
<evidence type="ECO:0000256" key="6">
    <source>
        <dbReference type="ARBA" id="ARBA00022777"/>
    </source>
</evidence>
<evidence type="ECO:0000313" key="12">
    <source>
        <dbReference type="Proteomes" id="UP000184139"/>
    </source>
</evidence>
<keyword evidence="12" id="KW-1185">Reference proteome</keyword>
<keyword evidence="3" id="KW-0597">Phosphoprotein</keyword>
<keyword evidence="4" id="KW-0808">Transferase</keyword>
<dbReference type="EC" id="2.7.13.3" evidence="2"/>
<organism evidence="11 12">
    <name type="scientific">Desulfofustis glycolicus DSM 9705</name>
    <dbReference type="NCBI Taxonomy" id="1121409"/>
    <lineage>
        <taxon>Bacteria</taxon>
        <taxon>Pseudomonadati</taxon>
        <taxon>Thermodesulfobacteriota</taxon>
        <taxon>Desulfobulbia</taxon>
        <taxon>Desulfobulbales</taxon>
        <taxon>Desulfocapsaceae</taxon>
        <taxon>Desulfofustis</taxon>
    </lineage>
</organism>
<dbReference type="PROSITE" id="PS50109">
    <property type="entry name" value="HIS_KIN"/>
    <property type="match status" value="1"/>
</dbReference>
<dbReference type="InterPro" id="IPR035965">
    <property type="entry name" value="PAS-like_dom_sf"/>
</dbReference>
<dbReference type="InterPro" id="IPR000014">
    <property type="entry name" value="PAS"/>
</dbReference>
<proteinExistence type="predicted"/>
<evidence type="ECO:0000256" key="4">
    <source>
        <dbReference type="ARBA" id="ARBA00022679"/>
    </source>
</evidence>
<dbReference type="CDD" id="cd00082">
    <property type="entry name" value="HisKA"/>
    <property type="match status" value="1"/>
</dbReference>
<keyword evidence="7" id="KW-0067">ATP-binding</keyword>
<sequence length="676" mass="76672">MDSIKSTEPGKQHLCALLQISELLLQAIPDSEPVQKSLHKIITAADGTSAALYKRFYTNNVSYYLKKIGSAHEKDSLTPLFPETLKPGKMDAQVWAMLNTDFAECFSECRFDTWFADHNIYIVPLKMNEQPYGILILATPRQDIDGNLEFLSAVGNLFNLWLKTIDATKRLEDVFDSIPNPSFIMTTDENIIYWNKANELMTGWKAEQLIGKGNYESSLPYYGIRRPMVANLIMNKDTEWQSTYFEFEQDKDHVNALAFCPALPGGGAYLRTNTNRLYDVNNRLWGAIHAVRDVTIELQMRENLKRSESMYRSIADFAGVGILLVNNEDVIYANEQAEDFLGKTSDHICLADLQDWVKLEEDETVGNLMPKLLWGEEKLVRFEFQAVREGKTAYFNALAQLIPHDNRQVIHFVIDDVTEQKEMDRRVRENELKLIHEERLTSLGIMAAGIAHELNQPLNTIRVVTEGFLYGNEKGWRMGRDELVDNIEMISKQVSRMSTVINNIRNFSREDQSADFTNVSINKAVETVFSMIGRQFEAHNITVHLQLEENLPAVMAPANQLEQVVTNLLINSRQAFDGCPHGQWEICVETGAENNTVFLKIADNATGIPDELFEKIFYPFFTTKEVGKGTGLGLSICQTILANMNGKLDVFNNQNGGATFIVKIPTQKKSNEYPGN</sequence>
<keyword evidence="8" id="KW-0902">Two-component regulatory system</keyword>
<dbReference type="Gene3D" id="3.30.565.10">
    <property type="entry name" value="Histidine kinase-like ATPase, C-terminal domain"/>
    <property type="match status" value="1"/>
</dbReference>
<dbReference type="InterPro" id="IPR005467">
    <property type="entry name" value="His_kinase_dom"/>
</dbReference>
<accession>A0A1M5YGZ0</accession>
<feature type="domain" description="PAS" evidence="10">
    <location>
        <begin position="167"/>
        <end position="212"/>
    </location>
</feature>
<dbReference type="SMART" id="SM00388">
    <property type="entry name" value="HisKA"/>
    <property type="match status" value="1"/>
</dbReference>
<dbReference type="InterPro" id="IPR036097">
    <property type="entry name" value="HisK_dim/P_sf"/>
</dbReference>
<dbReference type="EMBL" id="FQXS01000037">
    <property type="protein sequence ID" value="SHI11232.1"/>
    <property type="molecule type" value="Genomic_DNA"/>
</dbReference>
<evidence type="ECO:0000259" key="10">
    <source>
        <dbReference type="PROSITE" id="PS50112"/>
    </source>
</evidence>
<evidence type="ECO:0000256" key="3">
    <source>
        <dbReference type="ARBA" id="ARBA00022553"/>
    </source>
</evidence>
<feature type="domain" description="Histidine kinase" evidence="9">
    <location>
        <begin position="449"/>
        <end position="668"/>
    </location>
</feature>